<dbReference type="InterPro" id="IPR036890">
    <property type="entry name" value="HATPase_C_sf"/>
</dbReference>
<dbReference type="Proteomes" id="UP000230551">
    <property type="component" value="Unassembled WGS sequence"/>
</dbReference>
<dbReference type="InterPro" id="IPR003594">
    <property type="entry name" value="HATPase_dom"/>
</dbReference>
<evidence type="ECO:0000313" key="6">
    <source>
        <dbReference type="EMBL" id="PIB76975.1"/>
    </source>
</evidence>
<evidence type="ECO:0000256" key="2">
    <source>
        <dbReference type="ARBA" id="ARBA00012438"/>
    </source>
</evidence>
<dbReference type="GO" id="GO:0005886">
    <property type="term" value="C:plasma membrane"/>
    <property type="evidence" value="ECO:0007669"/>
    <property type="project" value="TreeGrafter"/>
</dbReference>
<evidence type="ECO:0000256" key="3">
    <source>
        <dbReference type="ARBA" id="ARBA00022777"/>
    </source>
</evidence>
<protein>
    <recommendedName>
        <fullName evidence="2">histidine kinase</fullName>
        <ecNumber evidence="2">2.7.13.3</ecNumber>
    </recommendedName>
</protein>
<dbReference type="SUPFAM" id="SSF55874">
    <property type="entry name" value="ATPase domain of HSP90 chaperone/DNA topoisomerase II/histidine kinase"/>
    <property type="match status" value="1"/>
</dbReference>
<dbReference type="PANTHER" id="PTHR45569:SF1">
    <property type="entry name" value="SENSOR PROTEIN KDPD"/>
    <property type="match status" value="1"/>
</dbReference>
<dbReference type="EC" id="2.7.13.3" evidence="2"/>
<comment type="caution">
    <text evidence="6">The sequence shown here is derived from an EMBL/GenBank/DDBJ whole genome shotgun (WGS) entry which is preliminary data.</text>
</comment>
<dbReference type="InterPro" id="IPR005467">
    <property type="entry name" value="His_kinase_dom"/>
</dbReference>
<organism evidence="6 7">
    <name type="scientific">Mycolicibacterium brumae</name>
    <dbReference type="NCBI Taxonomy" id="85968"/>
    <lineage>
        <taxon>Bacteria</taxon>
        <taxon>Bacillati</taxon>
        <taxon>Actinomycetota</taxon>
        <taxon>Actinomycetes</taxon>
        <taxon>Mycobacteriales</taxon>
        <taxon>Mycobacteriaceae</taxon>
        <taxon>Mycolicibacterium</taxon>
    </lineage>
</organism>
<dbReference type="EMBL" id="PDCN02000003">
    <property type="protein sequence ID" value="PIB76975.1"/>
    <property type="molecule type" value="Genomic_DNA"/>
</dbReference>
<evidence type="ECO:0000313" key="7">
    <source>
        <dbReference type="Proteomes" id="UP000230551"/>
    </source>
</evidence>
<dbReference type="STRING" id="85968.GCA_900073015_02361"/>
<dbReference type="PANTHER" id="PTHR45569">
    <property type="entry name" value="SENSOR PROTEIN KDPD"/>
    <property type="match status" value="1"/>
</dbReference>
<proteinExistence type="predicted"/>
<gene>
    <name evidence="6" type="ORF">CQY22_004065</name>
</gene>
<dbReference type="InterPro" id="IPR052023">
    <property type="entry name" value="Histidine_kinase_KdpD"/>
</dbReference>
<dbReference type="Gene3D" id="3.30.565.10">
    <property type="entry name" value="Histidine kinase-like ATPase, C-terminal domain"/>
    <property type="match status" value="1"/>
</dbReference>
<dbReference type="CDD" id="cd00075">
    <property type="entry name" value="HATPase"/>
    <property type="match status" value="1"/>
</dbReference>
<dbReference type="PROSITE" id="PS50109">
    <property type="entry name" value="HIS_KIN"/>
    <property type="match status" value="1"/>
</dbReference>
<dbReference type="SMART" id="SM00387">
    <property type="entry name" value="HATPase_c"/>
    <property type="match status" value="1"/>
</dbReference>
<feature type="domain" description="Histidine kinase" evidence="5">
    <location>
        <begin position="38"/>
        <end position="147"/>
    </location>
</feature>
<evidence type="ECO:0000256" key="4">
    <source>
        <dbReference type="ARBA" id="ARBA00023012"/>
    </source>
</evidence>
<comment type="catalytic activity">
    <reaction evidence="1">
        <text>ATP + protein L-histidine = ADP + protein N-phospho-L-histidine.</text>
        <dbReference type="EC" id="2.7.13.3"/>
    </reaction>
</comment>
<evidence type="ECO:0000256" key="1">
    <source>
        <dbReference type="ARBA" id="ARBA00000085"/>
    </source>
</evidence>
<name>A0A2G5PF65_9MYCO</name>
<dbReference type="Pfam" id="PF02518">
    <property type="entry name" value="HATPase_c"/>
    <property type="match status" value="1"/>
</dbReference>
<keyword evidence="3" id="KW-0808">Transferase</keyword>
<dbReference type="OrthoDB" id="9806130at2"/>
<reference evidence="6 7" key="1">
    <citation type="journal article" date="2017" name="Infect. Genet. Evol.">
        <title>The new phylogeny of the genus Mycobacterium: The old and the news.</title>
        <authorList>
            <person name="Tortoli E."/>
            <person name="Fedrizzi T."/>
            <person name="Meehan C.J."/>
            <person name="Trovato A."/>
            <person name="Grottola A."/>
            <person name="Giacobazzi E."/>
            <person name="Serpini G.F."/>
            <person name="Tagliazucchi S."/>
            <person name="Fabio A."/>
            <person name="Bettua C."/>
            <person name="Bertorelli R."/>
            <person name="Frascaro F."/>
            <person name="De Sanctis V."/>
            <person name="Pecorari M."/>
            <person name="Jousson O."/>
            <person name="Segata N."/>
            <person name="Cirillo D.M."/>
        </authorList>
    </citation>
    <scope>NUCLEOTIDE SEQUENCE [LARGE SCALE GENOMIC DNA]</scope>
    <source>
        <strain evidence="6 7">CIP1034565</strain>
    </source>
</reference>
<dbReference type="GO" id="GO:0000155">
    <property type="term" value="F:phosphorelay sensor kinase activity"/>
    <property type="evidence" value="ECO:0007669"/>
    <property type="project" value="TreeGrafter"/>
</dbReference>
<keyword evidence="4" id="KW-0902">Two-component regulatory system</keyword>
<accession>A0A2G5PF65</accession>
<dbReference type="PRINTS" id="PR00344">
    <property type="entry name" value="BCTRLSENSOR"/>
</dbReference>
<dbReference type="InterPro" id="IPR004358">
    <property type="entry name" value="Sig_transdc_His_kin-like_C"/>
</dbReference>
<keyword evidence="3" id="KW-0418">Kinase</keyword>
<dbReference type="AlphaFoldDB" id="A0A2G5PF65"/>
<keyword evidence="7" id="KW-1185">Reference proteome</keyword>
<sequence>MEETVQRALVGINRGATGYARDGLDRVKVDVGATVALADAGLLERVLANLIDNALRYAPNSPVRVTAGRIGDRVLIAVADEGPGIPAGEQDRIFSPFQRLDDRNTGNGVGLGLSVARGFVEAMGGTVTVDDTPGGGLTVGIELAAPESANV</sequence>
<evidence type="ECO:0000259" key="5">
    <source>
        <dbReference type="PROSITE" id="PS50109"/>
    </source>
</evidence>